<evidence type="ECO:0000313" key="1">
    <source>
        <dbReference type="EMBL" id="ELY83928.1"/>
    </source>
</evidence>
<dbReference type="Proteomes" id="UP000011592">
    <property type="component" value="Unassembled WGS sequence"/>
</dbReference>
<sequence>MAATGTAAAAYENEVVVEAPGGASGKFDIEVPDASAKYKSQEFFQRDHLERDNRDDTAVAKGYVGGGKDRILFDGDPNDVVELDVPDSLEITIRSA</sequence>
<protein>
    <submittedName>
        <fullName evidence="1">Uncharacterized protein</fullName>
    </submittedName>
</protein>
<dbReference type="AlphaFoldDB" id="L9ZFG0"/>
<keyword evidence="2" id="KW-1185">Reference proteome</keyword>
<dbReference type="PATRIC" id="fig|1230459.4.peg.366"/>
<evidence type="ECO:0000313" key="2">
    <source>
        <dbReference type="Proteomes" id="UP000011592"/>
    </source>
</evidence>
<dbReference type="EMBL" id="AOIJ01000030">
    <property type="protein sequence ID" value="ELY83928.1"/>
    <property type="molecule type" value="Genomic_DNA"/>
</dbReference>
<dbReference type="GeneID" id="13350264"/>
<reference evidence="1 2" key="1">
    <citation type="journal article" date="2014" name="PLoS Genet.">
        <title>Phylogenetically driven sequencing of extremely halophilic archaea reveals strategies for static and dynamic osmo-response.</title>
        <authorList>
            <person name="Becker E.A."/>
            <person name="Seitzer P.M."/>
            <person name="Tritt A."/>
            <person name="Larsen D."/>
            <person name="Krusor M."/>
            <person name="Yao A.I."/>
            <person name="Wu D."/>
            <person name="Madern D."/>
            <person name="Eisen J.A."/>
            <person name="Darling A.E."/>
            <person name="Facciotti M.T."/>
        </authorList>
    </citation>
    <scope>NUCLEOTIDE SEQUENCE [LARGE SCALE GENOMIC DNA]</scope>
    <source>
        <strain evidence="1 2">JCM 14663</strain>
    </source>
</reference>
<accession>L9ZFG0</accession>
<organism evidence="1 2">
    <name type="scientific">Natrinema gari JCM 14663</name>
    <dbReference type="NCBI Taxonomy" id="1230459"/>
    <lineage>
        <taxon>Archaea</taxon>
        <taxon>Methanobacteriati</taxon>
        <taxon>Methanobacteriota</taxon>
        <taxon>Stenosarchaea group</taxon>
        <taxon>Halobacteria</taxon>
        <taxon>Halobacteriales</taxon>
        <taxon>Natrialbaceae</taxon>
        <taxon>Natrinema</taxon>
    </lineage>
</organism>
<comment type="caution">
    <text evidence="1">The sequence shown here is derived from an EMBL/GenBank/DDBJ whole genome shotgun (WGS) entry which is preliminary data.</text>
</comment>
<dbReference type="RefSeq" id="WP_008452345.1">
    <property type="nucleotide sequence ID" value="NZ_AOIJ01000030.1"/>
</dbReference>
<name>L9ZFG0_9EURY</name>
<proteinExistence type="predicted"/>
<gene>
    <name evidence="1" type="ORF">C486_01834</name>
</gene>